<accession>A0A0E3SJ43</accession>
<protein>
    <submittedName>
        <fullName evidence="2">Uncharacterized protein</fullName>
    </submittedName>
</protein>
<dbReference type="Proteomes" id="UP000033066">
    <property type="component" value="Chromosome"/>
</dbReference>
<keyword evidence="3" id="KW-1185">Reference proteome</keyword>
<gene>
    <name evidence="2" type="ORF">MSBR3_0019</name>
</gene>
<dbReference type="RefSeq" id="WP_048105591.1">
    <property type="nucleotide sequence ID" value="NZ_CP009517.1"/>
</dbReference>
<dbReference type="EMBL" id="CP009517">
    <property type="protein sequence ID" value="AKB80597.1"/>
    <property type="molecule type" value="Genomic_DNA"/>
</dbReference>
<sequence length="68" mass="8383">MKENRKGRYGKEEQEVKEKRKGEGKERKEERKGEGKERKEERKEEGKERKVLQIIYWKFNNKCLKTIL</sequence>
<dbReference type="PATRIC" id="fig|1434107.4.peg.19"/>
<evidence type="ECO:0000313" key="2">
    <source>
        <dbReference type="EMBL" id="AKB80597.1"/>
    </source>
</evidence>
<dbReference type="AlphaFoldDB" id="A0A0E3SJ43"/>
<reference evidence="2" key="1">
    <citation type="submission" date="2014-07" db="EMBL/GenBank/DDBJ databases">
        <title>Methanogenic archaea and the global carbon cycle.</title>
        <authorList>
            <person name="Henriksen J.R."/>
            <person name="Luke J."/>
            <person name="Reinhart S."/>
            <person name="Benedict M.N."/>
            <person name="Youngblut N.D."/>
            <person name="Metcalf M.E."/>
            <person name="Whitaker R.J."/>
            <person name="Metcalf W.W."/>
        </authorList>
    </citation>
    <scope>NUCLEOTIDE SEQUENCE [LARGE SCALE GENOMIC DNA]</scope>
    <source>
        <strain evidence="2">3</strain>
    </source>
</reference>
<proteinExistence type="predicted"/>
<evidence type="ECO:0000256" key="1">
    <source>
        <dbReference type="SAM" id="MobiDB-lite"/>
    </source>
</evidence>
<dbReference type="KEGG" id="mbak:MSBR3_0019"/>
<organism evidence="2 3">
    <name type="scientific">Methanosarcina barkeri 3</name>
    <dbReference type="NCBI Taxonomy" id="1434107"/>
    <lineage>
        <taxon>Archaea</taxon>
        <taxon>Methanobacteriati</taxon>
        <taxon>Methanobacteriota</taxon>
        <taxon>Stenosarchaea group</taxon>
        <taxon>Methanomicrobia</taxon>
        <taxon>Methanosarcinales</taxon>
        <taxon>Methanosarcinaceae</taxon>
        <taxon>Methanosarcina</taxon>
    </lineage>
</organism>
<evidence type="ECO:0000313" key="3">
    <source>
        <dbReference type="Proteomes" id="UP000033066"/>
    </source>
</evidence>
<name>A0A0E3SJ43_METBA</name>
<feature type="region of interest" description="Disordered" evidence="1">
    <location>
        <begin position="1"/>
        <end position="48"/>
    </location>
</feature>
<dbReference type="GeneID" id="24787430"/>
<dbReference type="HOGENOM" id="CLU_2784034_0_0_2"/>
<dbReference type="STRING" id="1434107.MSBR3_0019"/>